<gene>
    <name evidence="4" type="ORF">GOMPHAMPRED_000066</name>
</gene>
<dbReference type="InterPro" id="IPR056798">
    <property type="entry name" value="ADH_Fe_C"/>
</dbReference>
<comment type="caution">
    <text evidence="4">The sequence shown here is derived from an EMBL/GenBank/DDBJ whole genome shotgun (WGS) entry which is preliminary data.</text>
</comment>
<feature type="domain" description="Alcohol dehydrogenase iron-type/glycerol dehydrogenase GldA" evidence="2">
    <location>
        <begin position="18"/>
        <end position="167"/>
    </location>
</feature>
<dbReference type="SUPFAM" id="SSF56796">
    <property type="entry name" value="Dehydroquinate synthase-like"/>
    <property type="match status" value="1"/>
</dbReference>
<dbReference type="Proteomes" id="UP000664169">
    <property type="component" value="Unassembled WGS sequence"/>
</dbReference>
<dbReference type="EMBL" id="CAJPDQ010000001">
    <property type="protein sequence ID" value="CAF9903022.1"/>
    <property type="molecule type" value="Genomic_DNA"/>
</dbReference>
<dbReference type="Pfam" id="PF25137">
    <property type="entry name" value="ADH_Fe_C"/>
    <property type="match status" value="1"/>
</dbReference>
<dbReference type="GO" id="GO:0046872">
    <property type="term" value="F:metal ion binding"/>
    <property type="evidence" value="ECO:0007669"/>
    <property type="project" value="InterPro"/>
</dbReference>
<dbReference type="OrthoDB" id="339764at2759"/>
<dbReference type="InterPro" id="IPR001670">
    <property type="entry name" value="ADH_Fe/GldA"/>
</dbReference>
<dbReference type="GO" id="GO:0004022">
    <property type="term" value="F:alcohol dehydrogenase (NAD+) activity"/>
    <property type="evidence" value="ECO:0007669"/>
    <property type="project" value="TreeGrafter"/>
</dbReference>
<dbReference type="Gene3D" id="3.40.50.1970">
    <property type="match status" value="1"/>
</dbReference>
<keyword evidence="5" id="KW-1185">Reference proteome</keyword>
<keyword evidence="1" id="KW-0560">Oxidoreductase</keyword>
<dbReference type="CDD" id="cd08192">
    <property type="entry name" value="MAR-like"/>
    <property type="match status" value="1"/>
</dbReference>
<feature type="domain" description="Fe-containing alcohol dehydrogenase-like C-terminal" evidence="3">
    <location>
        <begin position="182"/>
        <end position="361"/>
    </location>
</feature>
<dbReference type="InterPro" id="IPR039697">
    <property type="entry name" value="Alcohol_dehydrogenase_Fe"/>
</dbReference>
<evidence type="ECO:0000259" key="2">
    <source>
        <dbReference type="Pfam" id="PF00465"/>
    </source>
</evidence>
<dbReference type="GO" id="GO:0005739">
    <property type="term" value="C:mitochondrion"/>
    <property type="evidence" value="ECO:0007669"/>
    <property type="project" value="TreeGrafter"/>
</dbReference>
<dbReference type="InterPro" id="IPR018211">
    <property type="entry name" value="ADH_Fe_CS"/>
</dbReference>
<sequence length="380" mass="40375">MSSMQSSGHWKPTSLQALYYGDGAVLENLIKSLPSETSKAFIITTSSLKDSAALHSVETCLGSRHAGTFSSIKAHAPVKDLDAATEAIKANSSVNTLISIGGGSPIDSTKAIIHRVHERTNQWLHHITIPTTLSAAECTFNAGYTNESGIKTGIADPHLPPQVIIYDASFVAGLTPQKLWLSTGLRALDHAVETWYRTDTPTAPTRPLVLSAIKDLFEYLPKSKQSPNDKTIITALQLAAFNSLWPFGVGMKGGLGLSHSLGYALGSPYGIPHGTTSCLTLGKVVKLRAEEGGETARLLAQLASSVGRQSSGDDGADAVGVGEAIEELVRGLGLETDLGEWKVQKSELETIVKRATGGDQVLADRVRGLVRSLWVDGEKL</sequence>
<dbReference type="PANTHER" id="PTHR11496:SF97">
    <property type="entry name" value="ALCOHOL DEHYDROGENASE IRON-TYPE_GLYCEROL DEHYDROGENASE GLDA DOMAIN-CONTAINING PROTEIN"/>
    <property type="match status" value="1"/>
</dbReference>
<evidence type="ECO:0000259" key="3">
    <source>
        <dbReference type="Pfam" id="PF25137"/>
    </source>
</evidence>
<organism evidence="4 5">
    <name type="scientific">Gomphillus americanus</name>
    <dbReference type="NCBI Taxonomy" id="1940652"/>
    <lineage>
        <taxon>Eukaryota</taxon>
        <taxon>Fungi</taxon>
        <taxon>Dikarya</taxon>
        <taxon>Ascomycota</taxon>
        <taxon>Pezizomycotina</taxon>
        <taxon>Lecanoromycetes</taxon>
        <taxon>OSLEUM clade</taxon>
        <taxon>Ostropomycetidae</taxon>
        <taxon>Ostropales</taxon>
        <taxon>Graphidaceae</taxon>
        <taxon>Gomphilloideae</taxon>
        <taxon>Gomphillus</taxon>
    </lineage>
</organism>
<dbReference type="AlphaFoldDB" id="A0A8H3HUL2"/>
<accession>A0A8H3HUL2</accession>
<dbReference type="Pfam" id="PF00465">
    <property type="entry name" value="Fe-ADH"/>
    <property type="match status" value="1"/>
</dbReference>
<dbReference type="PROSITE" id="PS00060">
    <property type="entry name" value="ADH_IRON_2"/>
    <property type="match status" value="1"/>
</dbReference>
<proteinExistence type="predicted"/>
<evidence type="ECO:0000256" key="1">
    <source>
        <dbReference type="ARBA" id="ARBA00023002"/>
    </source>
</evidence>
<evidence type="ECO:0000313" key="5">
    <source>
        <dbReference type="Proteomes" id="UP000664169"/>
    </source>
</evidence>
<protein>
    <submittedName>
        <fullName evidence="4">Uncharacterized protein</fullName>
    </submittedName>
</protein>
<reference evidence="4" key="1">
    <citation type="submission" date="2021-03" db="EMBL/GenBank/DDBJ databases">
        <authorList>
            <person name="Tagirdzhanova G."/>
        </authorList>
    </citation>
    <scope>NUCLEOTIDE SEQUENCE</scope>
</reference>
<name>A0A8H3HUL2_9LECA</name>
<evidence type="ECO:0000313" key="4">
    <source>
        <dbReference type="EMBL" id="CAF9903022.1"/>
    </source>
</evidence>
<dbReference type="Gene3D" id="1.20.1090.10">
    <property type="entry name" value="Dehydroquinate synthase-like - alpha domain"/>
    <property type="match status" value="1"/>
</dbReference>
<dbReference type="PANTHER" id="PTHR11496">
    <property type="entry name" value="ALCOHOL DEHYDROGENASE"/>
    <property type="match status" value="1"/>
</dbReference>